<dbReference type="InterPro" id="IPR004761">
    <property type="entry name" value="Spore_GerAB"/>
</dbReference>
<reference evidence="10" key="2">
    <citation type="submission" date="2021-04" db="EMBL/GenBank/DDBJ databases">
        <authorList>
            <person name="Gilroy R."/>
        </authorList>
    </citation>
    <scope>NUCLEOTIDE SEQUENCE</scope>
    <source>
        <strain evidence="10">CHK192-9172</strain>
    </source>
</reference>
<protein>
    <submittedName>
        <fullName evidence="10">Spore germination protein</fullName>
    </submittedName>
</protein>
<dbReference type="PANTHER" id="PTHR34975:SF2">
    <property type="entry name" value="SPORE GERMINATION PROTEIN A2"/>
    <property type="match status" value="1"/>
</dbReference>
<dbReference type="Pfam" id="PF03845">
    <property type="entry name" value="Spore_permease"/>
    <property type="match status" value="1"/>
</dbReference>
<feature type="transmembrane region" description="Helical" evidence="8">
    <location>
        <begin position="198"/>
        <end position="221"/>
    </location>
</feature>
<dbReference type="PANTHER" id="PTHR34975">
    <property type="entry name" value="SPORE GERMINATION PROTEIN A2"/>
    <property type="match status" value="1"/>
</dbReference>
<dbReference type="AlphaFoldDB" id="A0A9D2IE07"/>
<evidence type="ECO:0000256" key="3">
    <source>
        <dbReference type="ARBA" id="ARBA00022448"/>
    </source>
</evidence>
<evidence type="ECO:0000259" key="9">
    <source>
        <dbReference type="Pfam" id="PF25198"/>
    </source>
</evidence>
<comment type="similarity">
    <text evidence="2">Belongs to the amino acid-polyamine-organocation (APC) superfamily. Spore germination protein (SGP) (TC 2.A.3.9) family.</text>
</comment>
<evidence type="ECO:0000256" key="1">
    <source>
        <dbReference type="ARBA" id="ARBA00004141"/>
    </source>
</evidence>
<feature type="transmembrane region" description="Helical" evidence="8">
    <location>
        <begin position="100"/>
        <end position="118"/>
    </location>
</feature>
<comment type="caution">
    <text evidence="10">The sequence shown here is derived from an EMBL/GenBank/DDBJ whole genome shotgun (WGS) entry which is preliminary data.</text>
</comment>
<evidence type="ECO:0000256" key="2">
    <source>
        <dbReference type="ARBA" id="ARBA00007998"/>
    </source>
</evidence>
<feature type="domain" description="Spore germination protein N-terminal" evidence="9">
    <location>
        <begin position="356"/>
        <end position="525"/>
    </location>
</feature>
<dbReference type="Pfam" id="PF25198">
    <property type="entry name" value="Spore_GerAC_N"/>
    <property type="match status" value="1"/>
</dbReference>
<dbReference type="GO" id="GO:0016020">
    <property type="term" value="C:membrane"/>
    <property type="evidence" value="ECO:0007669"/>
    <property type="project" value="UniProtKB-SubCell"/>
</dbReference>
<sequence length="694" mass="76817">MERERTLFSNNRKVSIRQMKRLLFLELFGISSLILPGLMARFCQTDGIFAIALGAAAAGGLIKWLLDQAAGRIPGAEGADEPSNGKAGSYGRRFWIKSRALLLLALFCLAGGFLLFLLTAVIENQLLDAGFIWIILVTLLAAGGYGIARGIECRARIYEILFWFLVIPLLIMLAIAAIDVDPDYWLPVFACGWKNFFLGTAICFGFFMLSLLSLCMLPFCAKPKEAGRAAASAIRWTAVLDIGLYLILLGIFQPELLMSLKYPAISLMAMAQIPGGLFERQDALMTAIWFFSLFALFNSFIFYGVLQTGRIWPGKKEKKEGQGGAGGKTGKIRIGIVLFLILLAAVACLLNGCGLKEPEQRLYPLALGVPQAEEGYDISYAWPVTSGNDSSTGAASPDAMETFKARSLFEGEQEASENTDRVLDFNHLKALVLDTSVLAKTGKMEELLAYFIENENMAWNTCVFVMDDASGIFEKDMGLGKSLGIYLEELVQSRDDRKEKAITTIKDLIDQYAQQQGTALIPQLSVKDGKPVITAYRVYSAMHDHGTVSAKDAWMADLLMGNARYVSLTLEDGTYITVNHIRIERSIAPAQDGNNGRTPVETMEIRGNLEISGSTVMSAKDRQKLRGYAQEQIQTMLNDFCAKQREQNKVDITDSFQKLAGYDRTLWELYRNNPEAYGKKLHTDIRFSLKLLTA</sequence>
<keyword evidence="6 8" id="KW-1133">Transmembrane helix</keyword>
<accession>A0A9D2IE07</accession>
<organism evidence="10 11">
    <name type="scientific">Candidatus Eubacterium avistercoris</name>
    <dbReference type="NCBI Taxonomy" id="2838567"/>
    <lineage>
        <taxon>Bacteria</taxon>
        <taxon>Bacillati</taxon>
        <taxon>Bacillota</taxon>
        <taxon>Clostridia</taxon>
        <taxon>Eubacteriales</taxon>
        <taxon>Eubacteriaceae</taxon>
        <taxon>Eubacterium</taxon>
    </lineage>
</organism>
<keyword evidence="4" id="KW-0309">Germination</keyword>
<feature type="transmembrane region" description="Helical" evidence="8">
    <location>
        <begin position="287"/>
        <end position="306"/>
    </location>
</feature>
<dbReference type="EMBL" id="DXCH01000004">
    <property type="protein sequence ID" value="HIZ06324.1"/>
    <property type="molecule type" value="Genomic_DNA"/>
</dbReference>
<evidence type="ECO:0000256" key="8">
    <source>
        <dbReference type="SAM" id="Phobius"/>
    </source>
</evidence>
<feature type="transmembrane region" description="Helical" evidence="8">
    <location>
        <begin position="160"/>
        <end position="178"/>
    </location>
</feature>
<name>A0A9D2IE07_9FIRM</name>
<reference evidence="10" key="1">
    <citation type="journal article" date="2021" name="PeerJ">
        <title>Extensive microbial diversity within the chicken gut microbiome revealed by metagenomics and culture.</title>
        <authorList>
            <person name="Gilroy R."/>
            <person name="Ravi A."/>
            <person name="Getino M."/>
            <person name="Pursley I."/>
            <person name="Horton D.L."/>
            <person name="Alikhan N.F."/>
            <person name="Baker D."/>
            <person name="Gharbi K."/>
            <person name="Hall N."/>
            <person name="Watson M."/>
            <person name="Adriaenssens E.M."/>
            <person name="Foster-Nyarko E."/>
            <person name="Jarju S."/>
            <person name="Secka A."/>
            <person name="Antonio M."/>
            <person name="Oren A."/>
            <person name="Chaudhuri R.R."/>
            <person name="La Ragione R."/>
            <person name="Hildebrand F."/>
            <person name="Pallen M.J."/>
        </authorList>
    </citation>
    <scope>NUCLEOTIDE SEQUENCE</scope>
    <source>
        <strain evidence="10">CHK192-9172</strain>
    </source>
</reference>
<evidence type="ECO:0000256" key="6">
    <source>
        <dbReference type="ARBA" id="ARBA00022989"/>
    </source>
</evidence>
<feature type="transmembrane region" description="Helical" evidence="8">
    <location>
        <begin position="21"/>
        <end position="42"/>
    </location>
</feature>
<keyword evidence="3" id="KW-0813">Transport</keyword>
<dbReference type="GO" id="GO:0009847">
    <property type="term" value="P:spore germination"/>
    <property type="evidence" value="ECO:0007669"/>
    <property type="project" value="InterPro"/>
</dbReference>
<evidence type="ECO:0000313" key="10">
    <source>
        <dbReference type="EMBL" id="HIZ06324.1"/>
    </source>
</evidence>
<evidence type="ECO:0000256" key="7">
    <source>
        <dbReference type="ARBA" id="ARBA00023136"/>
    </source>
</evidence>
<feature type="transmembrane region" description="Helical" evidence="8">
    <location>
        <begin position="48"/>
        <end position="66"/>
    </location>
</feature>
<keyword evidence="7 8" id="KW-0472">Membrane</keyword>
<comment type="subcellular location">
    <subcellularLocation>
        <location evidence="1">Membrane</location>
        <topology evidence="1">Multi-pass membrane protein</topology>
    </subcellularLocation>
</comment>
<dbReference type="Proteomes" id="UP000824024">
    <property type="component" value="Unassembled WGS sequence"/>
</dbReference>
<keyword evidence="5 8" id="KW-0812">Transmembrane</keyword>
<proteinExistence type="inferred from homology"/>
<evidence type="ECO:0000313" key="11">
    <source>
        <dbReference type="Proteomes" id="UP000824024"/>
    </source>
</evidence>
<feature type="transmembrane region" description="Helical" evidence="8">
    <location>
        <begin position="130"/>
        <end position="148"/>
    </location>
</feature>
<evidence type="ECO:0000256" key="5">
    <source>
        <dbReference type="ARBA" id="ARBA00022692"/>
    </source>
</evidence>
<gene>
    <name evidence="10" type="ORF">IAA08_00130</name>
</gene>
<feature type="transmembrane region" description="Helical" evidence="8">
    <location>
        <begin position="334"/>
        <end position="352"/>
    </location>
</feature>
<evidence type="ECO:0000256" key="4">
    <source>
        <dbReference type="ARBA" id="ARBA00022544"/>
    </source>
</evidence>
<feature type="transmembrane region" description="Helical" evidence="8">
    <location>
        <begin position="233"/>
        <end position="252"/>
    </location>
</feature>
<dbReference type="InterPro" id="IPR057336">
    <property type="entry name" value="GerAC_N"/>
</dbReference>